<protein>
    <recommendedName>
        <fullName evidence="2">YCII-related domain-containing protein</fullName>
    </recommendedName>
</protein>
<dbReference type="OrthoDB" id="162319at2"/>
<evidence type="ECO:0000313" key="3">
    <source>
        <dbReference type="EMBL" id="TBL72481.1"/>
    </source>
</evidence>
<dbReference type="PANTHER" id="PTHR37828">
    <property type="entry name" value="GSR2449 PROTEIN"/>
    <property type="match status" value="1"/>
</dbReference>
<dbReference type="RefSeq" id="WP_131017050.1">
    <property type="nucleotide sequence ID" value="NZ_SIRE01000024.1"/>
</dbReference>
<evidence type="ECO:0000313" key="4">
    <source>
        <dbReference type="Proteomes" id="UP000293142"/>
    </source>
</evidence>
<dbReference type="Gene3D" id="3.30.70.1060">
    <property type="entry name" value="Dimeric alpha+beta barrel"/>
    <property type="match status" value="1"/>
</dbReference>
<dbReference type="PANTHER" id="PTHR37828:SF1">
    <property type="entry name" value="YCII-RELATED DOMAIN-CONTAINING PROTEIN"/>
    <property type="match status" value="1"/>
</dbReference>
<comment type="caution">
    <text evidence="3">The sequence shown here is derived from an EMBL/GenBank/DDBJ whole genome shotgun (WGS) entry which is preliminary data.</text>
</comment>
<gene>
    <name evidence="3" type="ORF">EYB31_29335</name>
</gene>
<keyword evidence="4" id="KW-1185">Reference proteome</keyword>
<dbReference type="InterPro" id="IPR005545">
    <property type="entry name" value="YCII"/>
</dbReference>
<dbReference type="InterPro" id="IPR011008">
    <property type="entry name" value="Dimeric_a/b-barrel"/>
</dbReference>
<accession>A0A4V2J3I0</accession>
<dbReference type="Pfam" id="PF03795">
    <property type="entry name" value="YCII"/>
    <property type="match status" value="1"/>
</dbReference>
<comment type="similarity">
    <text evidence="1">Belongs to the YciI family.</text>
</comment>
<evidence type="ECO:0000259" key="2">
    <source>
        <dbReference type="Pfam" id="PF03795"/>
    </source>
</evidence>
<feature type="domain" description="YCII-related" evidence="2">
    <location>
        <begin position="11"/>
        <end position="82"/>
    </location>
</feature>
<reference evidence="3 4" key="1">
    <citation type="submission" date="2019-02" db="EMBL/GenBank/DDBJ databases">
        <title>Paenibacillus sp. nov., isolated from surface-sterilized tissue of Thalictrum simplex L.</title>
        <authorList>
            <person name="Tuo L."/>
        </authorList>
    </citation>
    <scope>NUCLEOTIDE SEQUENCE [LARGE SCALE GENOMIC DNA]</scope>
    <source>
        <strain evidence="3 4">N2SHLJ1</strain>
    </source>
</reference>
<proteinExistence type="inferred from homology"/>
<organism evidence="3 4">
    <name type="scientific">Paenibacillus thalictri</name>
    <dbReference type="NCBI Taxonomy" id="2527873"/>
    <lineage>
        <taxon>Bacteria</taxon>
        <taxon>Bacillati</taxon>
        <taxon>Bacillota</taxon>
        <taxon>Bacilli</taxon>
        <taxon>Bacillales</taxon>
        <taxon>Paenibacillaceae</taxon>
        <taxon>Paenibacillus</taxon>
    </lineage>
</organism>
<dbReference type="AlphaFoldDB" id="A0A4V2J3I0"/>
<dbReference type="SUPFAM" id="SSF54909">
    <property type="entry name" value="Dimeric alpha+beta barrel"/>
    <property type="match status" value="1"/>
</dbReference>
<evidence type="ECO:0000256" key="1">
    <source>
        <dbReference type="ARBA" id="ARBA00007689"/>
    </source>
</evidence>
<dbReference type="EMBL" id="SIRE01000024">
    <property type="protein sequence ID" value="TBL72481.1"/>
    <property type="molecule type" value="Genomic_DNA"/>
</dbReference>
<name>A0A4V2J3I0_9BACL</name>
<sequence>MKFFATFLPMKDAQKSVDFRAEHLDYLAQRRSEGKIFANGRFVDGAGGLVIYMAESEAEVLDIVQQDPYVVKGARGYEIHEWDIVTEAVLPDKK</sequence>
<dbReference type="Proteomes" id="UP000293142">
    <property type="component" value="Unassembled WGS sequence"/>
</dbReference>